<dbReference type="STRING" id="946333.A4W93_00660"/>
<name>A0A1W6L2Y5_9BURK</name>
<gene>
    <name evidence="1" type="ORF">A4W93_00660</name>
</gene>
<dbReference type="KEGG" id="rgu:A4W93_00660"/>
<organism evidence="1 2">
    <name type="scientific">Piscinibacter gummiphilus</name>
    <dbReference type="NCBI Taxonomy" id="946333"/>
    <lineage>
        <taxon>Bacteria</taxon>
        <taxon>Pseudomonadati</taxon>
        <taxon>Pseudomonadota</taxon>
        <taxon>Betaproteobacteria</taxon>
        <taxon>Burkholderiales</taxon>
        <taxon>Sphaerotilaceae</taxon>
        <taxon>Piscinibacter</taxon>
    </lineage>
</organism>
<evidence type="ECO:0000313" key="1">
    <source>
        <dbReference type="EMBL" id="ARN18546.1"/>
    </source>
</evidence>
<dbReference type="Pfam" id="PF09925">
    <property type="entry name" value="DUF2157"/>
    <property type="match status" value="1"/>
</dbReference>
<dbReference type="Proteomes" id="UP000193427">
    <property type="component" value="Chromosome"/>
</dbReference>
<dbReference type="OrthoDB" id="327621at2"/>
<protein>
    <submittedName>
        <fullName evidence="1">Uncharacterized protein</fullName>
    </submittedName>
</protein>
<dbReference type="EMBL" id="CP015118">
    <property type="protein sequence ID" value="ARN18546.1"/>
    <property type="molecule type" value="Genomic_DNA"/>
</dbReference>
<reference evidence="1 2" key="1">
    <citation type="submission" date="2016-04" db="EMBL/GenBank/DDBJ databases">
        <title>Complete genome sequence of natural rubber-degrading, novel Gram-negative bacterium, Rhizobacter gummiphilus strain NS21.</title>
        <authorList>
            <person name="Tabata M."/>
            <person name="Kasai D."/>
            <person name="Fukuda M."/>
        </authorList>
    </citation>
    <scope>NUCLEOTIDE SEQUENCE [LARGE SCALE GENOMIC DNA]</scope>
    <source>
        <strain evidence="1 2">NS21</strain>
    </source>
</reference>
<evidence type="ECO:0000313" key="2">
    <source>
        <dbReference type="Proteomes" id="UP000193427"/>
    </source>
</evidence>
<proteinExistence type="predicted"/>
<accession>A0A1W6L2Y5</accession>
<sequence length="324" mass="33746">MNLRLVLFEWAAGRGLDARASRRLQHLAGFGAEPGGLGPGLARGFAVLAAALAGFALVMWVAANWDTFGRGGRFALAQGALAVLGLGAWAWPAARAPLGLAALFAIGALFALFGQTYQTGADPWQLFALWALLALPLCFGVRSDVVWTPWVVVAMAGVSLWASAHTGQRVWRGLDGAGTTVHLAAWAMSLLLVLAIGPAWRGRTGAGPWALRTAITLAAFGITLSALIGLFGDDVDPLYPLGLLLAGGAVWGLSQRVAFDVYALSAVVLAFDALLVCGLGRLLFDGADAEPISASLLLSVAAAGLLAVSVRWVMRVFHRLGAVR</sequence>
<dbReference type="InterPro" id="IPR018677">
    <property type="entry name" value="DUF2157"/>
</dbReference>
<dbReference type="RefSeq" id="WP_085748777.1">
    <property type="nucleotide sequence ID" value="NZ_BSPR01000010.1"/>
</dbReference>
<dbReference type="AlphaFoldDB" id="A0A1W6L2Y5"/>
<keyword evidence="2" id="KW-1185">Reference proteome</keyword>